<reference evidence="1" key="1">
    <citation type="submission" date="2016-04" db="EMBL/GenBank/DDBJ databases">
        <authorList>
            <person name="Evans L.H."/>
            <person name="Alamgir A."/>
            <person name="Owens N."/>
            <person name="Weber N.D."/>
            <person name="Virtaneva K."/>
            <person name="Barbian K."/>
            <person name="Babar A."/>
            <person name="Rosenke K."/>
        </authorList>
    </citation>
    <scope>NUCLEOTIDE SEQUENCE</scope>
    <source>
        <strain evidence="1">86-1</strain>
    </source>
</reference>
<name>A0A212IY96_9BACT</name>
<organism evidence="1">
    <name type="scientific">uncultured Dysgonomonas sp</name>
    <dbReference type="NCBI Taxonomy" id="206096"/>
    <lineage>
        <taxon>Bacteria</taxon>
        <taxon>Pseudomonadati</taxon>
        <taxon>Bacteroidota</taxon>
        <taxon>Bacteroidia</taxon>
        <taxon>Bacteroidales</taxon>
        <taxon>Dysgonomonadaceae</taxon>
        <taxon>Dysgonomonas</taxon>
        <taxon>environmental samples</taxon>
    </lineage>
</organism>
<sequence>MKLILNPKDFERIPEISCYNNNYYKHKETEIIIYEHCDELYQVNTYTDVTDSKNEYFLGCAGCHDGSSLDGDRPVEVEFKIQYT</sequence>
<dbReference type="RefSeq" id="WP_296938411.1">
    <property type="nucleotide sequence ID" value="NZ_LT599032.1"/>
</dbReference>
<protein>
    <submittedName>
        <fullName evidence="1">Uncharacterized protein</fullName>
    </submittedName>
</protein>
<dbReference type="EMBL" id="FLUM01000001">
    <property type="protein sequence ID" value="SBV92084.1"/>
    <property type="molecule type" value="Genomic_DNA"/>
</dbReference>
<evidence type="ECO:0000313" key="1">
    <source>
        <dbReference type="EMBL" id="SBV92084.1"/>
    </source>
</evidence>
<dbReference type="AlphaFoldDB" id="A0A212IY96"/>
<gene>
    <name evidence="1" type="ORF">KL86DYS1_10514</name>
</gene>
<accession>A0A212IY96</accession>
<proteinExistence type="predicted"/>